<evidence type="ECO:0000313" key="4">
    <source>
        <dbReference type="Ensembl" id="ENSCSAVP00000002214.1"/>
    </source>
</evidence>
<dbReference type="Ensembl" id="ENSCSAVT00000002252.1">
    <property type="protein sequence ID" value="ENSCSAVP00000002214.1"/>
    <property type="gene ID" value="ENSCSAVG00000001302.1"/>
</dbReference>
<dbReference type="Gene3D" id="2.60.120.260">
    <property type="entry name" value="Galactose-binding domain-like"/>
    <property type="match status" value="1"/>
</dbReference>
<dbReference type="InterPro" id="IPR052065">
    <property type="entry name" value="Compl_asym_regulator"/>
</dbReference>
<sequence length="494" mass="53339">MEPCSVWVEWSSWSRCSSSCGSGSKIRMRVCEGVGCEGDTQEEAPCSDNAPCPAWSTWSHWEACSASCGGGDKKRTRSCSNGEDCVGLKEELDSCNQHQCTISWGSWESWSICSPDCGESTKTRTRSCPDGVSCPGNSTETAFCKFKVCPSEGIWSAWGEYGRCSNATGPCRKMRRRICLNGLPGRGGCLGASHNTMECAECLVGMWEGWSSWSRCSTSCGSGVMSRERSCLNGTAGVSGCPGDTESFGQCNQHSCPAWSAWKPWSVCSASCGNSGVRARSRDCYDDSIGDIVTDSSCGQGAATEIETCGRGPCPVWSSWGRWGSCSVSCGVGWSERTRLCRNGTVGDMGCHIGKSLDKKVCNTWDCPSTCDVTELEVKNRTLTPDALFAASSEMVGCEAYNARLNGDLAWCPTTNDTKRWIQVDLTTPMEVTGISVQGFVNNNRVKKAPKYSWVSRFGVLYYDESTSLFDAVRDNAGRARLFSGLNSPVSTDN</sequence>
<dbReference type="GeneTree" id="ENSGT00440000038972"/>
<reference evidence="4" key="2">
    <citation type="submission" date="2025-08" db="UniProtKB">
        <authorList>
            <consortium name="Ensembl"/>
        </authorList>
    </citation>
    <scope>IDENTIFICATION</scope>
</reference>
<dbReference type="InterPro" id="IPR000421">
    <property type="entry name" value="FA58C"/>
</dbReference>
<dbReference type="Pfam" id="PF19030">
    <property type="entry name" value="TSP1_ADAMTS"/>
    <property type="match status" value="1"/>
</dbReference>
<dbReference type="STRING" id="51511.ENSCSAVP00000002214"/>
<organism evidence="4 5">
    <name type="scientific">Ciona savignyi</name>
    <name type="common">Pacific transparent sea squirt</name>
    <dbReference type="NCBI Taxonomy" id="51511"/>
    <lineage>
        <taxon>Eukaryota</taxon>
        <taxon>Metazoa</taxon>
        <taxon>Chordata</taxon>
        <taxon>Tunicata</taxon>
        <taxon>Ascidiacea</taxon>
        <taxon>Phlebobranchia</taxon>
        <taxon>Cionidae</taxon>
        <taxon>Ciona</taxon>
    </lineage>
</organism>
<dbReference type="FunFam" id="2.20.100.10:FF:000001">
    <property type="entry name" value="semaphorin-5A isoform X1"/>
    <property type="match status" value="1"/>
</dbReference>
<name>H2YA66_CIOSA</name>
<keyword evidence="5" id="KW-1185">Reference proteome</keyword>
<dbReference type="InterPro" id="IPR008979">
    <property type="entry name" value="Galactose-bd-like_sf"/>
</dbReference>
<dbReference type="PROSITE" id="PS50022">
    <property type="entry name" value="FA58C_3"/>
    <property type="match status" value="1"/>
</dbReference>
<dbReference type="Proteomes" id="UP000007875">
    <property type="component" value="Unassembled WGS sequence"/>
</dbReference>
<dbReference type="SUPFAM" id="SSF82895">
    <property type="entry name" value="TSP-1 type 1 repeat"/>
    <property type="match status" value="7"/>
</dbReference>
<dbReference type="Gene3D" id="2.20.100.10">
    <property type="entry name" value="Thrombospondin type-1 (TSP1) repeat"/>
    <property type="match status" value="6"/>
</dbReference>
<evidence type="ECO:0000256" key="1">
    <source>
        <dbReference type="ARBA" id="ARBA00022737"/>
    </source>
</evidence>
<dbReference type="HOGENOM" id="CLU_028118_0_0_1"/>
<dbReference type="Pfam" id="PF00754">
    <property type="entry name" value="F5_F8_type_C"/>
    <property type="match status" value="1"/>
</dbReference>
<dbReference type="PROSITE" id="PS01285">
    <property type="entry name" value="FA58C_1"/>
    <property type="match status" value="1"/>
</dbReference>
<dbReference type="PANTHER" id="PTHR22906">
    <property type="entry name" value="PROPERDIN"/>
    <property type="match status" value="1"/>
</dbReference>
<reference evidence="4" key="3">
    <citation type="submission" date="2025-09" db="UniProtKB">
        <authorList>
            <consortium name="Ensembl"/>
        </authorList>
    </citation>
    <scope>IDENTIFICATION</scope>
</reference>
<dbReference type="SMART" id="SM00209">
    <property type="entry name" value="TSP1"/>
    <property type="match status" value="7"/>
</dbReference>
<reference evidence="5" key="1">
    <citation type="submission" date="2003-08" db="EMBL/GenBank/DDBJ databases">
        <authorList>
            <person name="Birren B."/>
            <person name="Nusbaum C."/>
            <person name="Abebe A."/>
            <person name="Abouelleil A."/>
            <person name="Adekoya E."/>
            <person name="Ait-zahra M."/>
            <person name="Allen N."/>
            <person name="Allen T."/>
            <person name="An P."/>
            <person name="Anderson M."/>
            <person name="Anderson S."/>
            <person name="Arachchi H."/>
            <person name="Armbruster J."/>
            <person name="Bachantsang P."/>
            <person name="Baldwin J."/>
            <person name="Barry A."/>
            <person name="Bayul T."/>
            <person name="Blitshsteyn B."/>
            <person name="Bloom T."/>
            <person name="Blye J."/>
            <person name="Boguslavskiy L."/>
            <person name="Borowsky M."/>
            <person name="Boukhgalter B."/>
            <person name="Brunache A."/>
            <person name="Butler J."/>
            <person name="Calixte N."/>
            <person name="Calvo S."/>
            <person name="Camarata J."/>
            <person name="Campo K."/>
            <person name="Chang J."/>
            <person name="Cheshatsang Y."/>
            <person name="Citroen M."/>
            <person name="Collymore A."/>
            <person name="Considine T."/>
            <person name="Cook A."/>
            <person name="Cooke P."/>
            <person name="Corum B."/>
            <person name="Cuomo C."/>
            <person name="David R."/>
            <person name="Dawoe T."/>
            <person name="Degray S."/>
            <person name="Dodge S."/>
            <person name="Dooley K."/>
            <person name="Dorje P."/>
            <person name="Dorjee K."/>
            <person name="Dorris L."/>
            <person name="Duffey N."/>
            <person name="Dupes A."/>
            <person name="Elkins T."/>
            <person name="Engels R."/>
            <person name="Erickson J."/>
            <person name="Farina A."/>
            <person name="Faro S."/>
            <person name="Ferreira P."/>
            <person name="Fischer H."/>
            <person name="Fitzgerald M."/>
            <person name="Foley K."/>
            <person name="Gage D."/>
            <person name="Galagan J."/>
            <person name="Gearin G."/>
            <person name="Gnerre S."/>
            <person name="Gnirke A."/>
            <person name="Goyette A."/>
            <person name="Graham J."/>
            <person name="Grandbois E."/>
            <person name="Gyaltsen K."/>
            <person name="Hafez N."/>
            <person name="Hagopian D."/>
            <person name="Hagos B."/>
            <person name="Hall J."/>
            <person name="Hatcher B."/>
            <person name="Heller A."/>
            <person name="Higgins H."/>
            <person name="Honan T."/>
            <person name="Horn A."/>
            <person name="Houde N."/>
            <person name="Hughes L."/>
            <person name="Hulme W."/>
            <person name="Husby E."/>
            <person name="Iliev I."/>
            <person name="Jaffe D."/>
            <person name="Jones C."/>
            <person name="Kamal M."/>
            <person name="Kamat A."/>
            <person name="Kamvysselis M."/>
            <person name="Karlsson E."/>
            <person name="Kells C."/>
            <person name="Kieu A."/>
            <person name="Kisner P."/>
            <person name="Kodira C."/>
            <person name="Kulbokas E."/>
            <person name="Labutti K."/>
            <person name="Lama D."/>
            <person name="Landers T."/>
            <person name="Leger J."/>
            <person name="Levine S."/>
            <person name="Lewis D."/>
            <person name="Lewis T."/>
            <person name="Lindblad-toh K."/>
            <person name="Liu X."/>
            <person name="Lokyitsang T."/>
            <person name="Lokyitsang Y."/>
            <person name="Lucien O."/>
            <person name="Lui A."/>
            <person name="Ma L.J."/>
            <person name="Mabbitt R."/>
            <person name="Macdonald J."/>
            <person name="Maclean C."/>
            <person name="Major J."/>
            <person name="Manning J."/>
            <person name="Marabella R."/>
            <person name="Maru K."/>
            <person name="Matthews C."/>
            <person name="Mauceli E."/>
            <person name="Mccarthy M."/>
            <person name="Mcdonough S."/>
            <person name="Mcghee T."/>
            <person name="Meldrim J."/>
            <person name="Meneus L."/>
            <person name="Mesirov J."/>
            <person name="Mihalev A."/>
            <person name="Mihova T."/>
            <person name="Mikkelsen T."/>
            <person name="Mlenga V."/>
            <person name="Moru K."/>
            <person name="Mozes J."/>
            <person name="Mulrain L."/>
            <person name="Munson G."/>
            <person name="Naylor J."/>
            <person name="Newes C."/>
            <person name="Nguyen C."/>
            <person name="Nguyen N."/>
            <person name="Nguyen T."/>
            <person name="Nicol R."/>
            <person name="Nielsen C."/>
            <person name="Nizzari M."/>
            <person name="Norbu C."/>
            <person name="Norbu N."/>
            <person name="O'donnell P."/>
            <person name="Okoawo O."/>
            <person name="O'leary S."/>
            <person name="Omotosho B."/>
            <person name="O'neill K."/>
            <person name="Osman S."/>
            <person name="Parker S."/>
            <person name="Perrin D."/>
            <person name="Phunkhang P."/>
            <person name="Piqani B."/>
            <person name="Purcell S."/>
            <person name="Rachupka T."/>
            <person name="Ramasamy U."/>
            <person name="Rameau R."/>
            <person name="Ray V."/>
            <person name="Raymond C."/>
            <person name="Retta R."/>
            <person name="Richardson S."/>
            <person name="Rise C."/>
            <person name="Rodriguez J."/>
            <person name="Rogers J."/>
            <person name="Rogov P."/>
            <person name="Rutman M."/>
            <person name="Schupbach R."/>
            <person name="Seaman C."/>
            <person name="Settipalli S."/>
            <person name="Sharpe T."/>
            <person name="Sheridan J."/>
            <person name="Sherpa N."/>
            <person name="Shi J."/>
            <person name="Smirnov S."/>
            <person name="Smith C."/>
            <person name="Sougnez C."/>
            <person name="Spencer B."/>
            <person name="Stalker J."/>
            <person name="Stange-thomann N."/>
            <person name="Stavropoulos S."/>
            <person name="Stetson K."/>
            <person name="Stone C."/>
            <person name="Stone S."/>
            <person name="Stubbs M."/>
            <person name="Talamas J."/>
            <person name="Tchuinga P."/>
            <person name="Tenzing P."/>
            <person name="Tesfaye S."/>
            <person name="Theodore J."/>
            <person name="Thoulutsang Y."/>
            <person name="Topham K."/>
            <person name="Towey S."/>
            <person name="Tsamla T."/>
            <person name="Tsomo N."/>
            <person name="Vallee D."/>
            <person name="Vassiliev H."/>
            <person name="Venkataraman V."/>
            <person name="Vinson J."/>
            <person name="Vo A."/>
            <person name="Wade C."/>
            <person name="Wang S."/>
            <person name="Wangchuk T."/>
            <person name="Wangdi T."/>
            <person name="Whittaker C."/>
            <person name="Wilkinson J."/>
            <person name="Wu Y."/>
            <person name="Wyman D."/>
            <person name="Yadav S."/>
            <person name="Yang S."/>
            <person name="Yang X."/>
            <person name="Yeager S."/>
            <person name="Yee E."/>
            <person name="Young G."/>
            <person name="Zainoun J."/>
            <person name="Zembeck L."/>
            <person name="Zimmer A."/>
            <person name="Zody M."/>
            <person name="Lander E."/>
        </authorList>
    </citation>
    <scope>NUCLEOTIDE SEQUENCE [LARGE SCALE GENOMIC DNA]</scope>
</reference>
<dbReference type="InParanoid" id="H2YA66"/>
<dbReference type="InterPro" id="IPR036383">
    <property type="entry name" value="TSP1_rpt_sf"/>
</dbReference>
<dbReference type="PANTHER" id="PTHR22906:SF21">
    <property type="entry name" value="SEMA DOMAIN-CONTAINING PROTEIN"/>
    <property type="match status" value="1"/>
</dbReference>
<dbReference type="AlphaFoldDB" id="H2YA66"/>
<protein>
    <recommendedName>
        <fullName evidence="3">F5/8 type C domain-containing protein</fullName>
    </recommendedName>
</protein>
<keyword evidence="2" id="KW-1015">Disulfide bond</keyword>
<dbReference type="Pfam" id="PF00090">
    <property type="entry name" value="TSP_1"/>
    <property type="match status" value="5"/>
</dbReference>
<evidence type="ECO:0000259" key="3">
    <source>
        <dbReference type="PROSITE" id="PS50022"/>
    </source>
</evidence>
<dbReference type="InterPro" id="IPR000884">
    <property type="entry name" value="TSP1_rpt"/>
</dbReference>
<evidence type="ECO:0000313" key="5">
    <source>
        <dbReference type="Proteomes" id="UP000007875"/>
    </source>
</evidence>
<accession>H2YA66</accession>
<evidence type="ECO:0000256" key="2">
    <source>
        <dbReference type="ARBA" id="ARBA00023157"/>
    </source>
</evidence>
<dbReference type="OMA" id="RATEWRR"/>
<dbReference type="PROSITE" id="PS50092">
    <property type="entry name" value="TSP1"/>
    <property type="match status" value="7"/>
</dbReference>
<feature type="domain" description="F5/8 type C" evidence="3">
    <location>
        <begin position="371"/>
        <end position="494"/>
    </location>
</feature>
<keyword evidence="1" id="KW-0677">Repeat</keyword>
<proteinExistence type="predicted"/>
<dbReference type="SUPFAM" id="SSF49785">
    <property type="entry name" value="Galactose-binding domain-like"/>
    <property type="match status" value="1"/>
</dbReference>